<evidence type="ECO:0000313" key="6">
    <source>
        <dbReference type="Proteomes" id="UP000821853"/>
    </source>
</evidence>
<dbReference type="Gene3D" id="3.30.428.10">
    <property type="entry name" value="HIT-like"/>
    <property type="match status" value="1"/>
</dbReference>
<dbReference type="OMA" id="NGVEACQ"/>
<dbReference type="InterPro" id="IPR011146">
    <property type="entry name" value="HIT-like"/>
</dbReference>
<protein>
    <recommendedName>
        <fullName evidence="4">HIT domain-containing protein</fullName>
    </recommendedName>
</protein>
<accession>A0A9J6G0Y4</accession>
<reference evidence="5 6" key="1">
    <citation type="journal article" date="2020" name="Cell">
        <title>Large-Scale Comparative Analyses of Tick Genomes Elucidate Their Genetic Diversity and Vector Capacities.</title>
        <authorList>
            <consortium name="Tick Genome and Microbiome Consortium (TIGMIC)"/>
            <person name="Jia N."/>
            <person name="Wang J."/>
            <person name="Shi W."/>
            <person name="Du L."/>
            <person name="Sun Y."/>
            <person name="Zhan W."/>
            <person name="Jiang J.F."/>
            <person name="Wang Q."/>
            <person name="Zhang B."/>
            <person name="Ji P."/>
            <person name="Bell-Sakyi L."/>
            <person name="Cui X.M."/>
            <person name="Yuan T.T."/>
            <person name="Jiang B.G."/>
            <person name="Yang W.F."/>
            <person name="Lam T.T."/>
            <person name="Chang Q.C."/>
            <person name="Ding S.J."/>
            <person name="Wang X.J."/>
            <person name="Zhu J.G."/>
            <person name="Ruan X.D."/>
            <person name="Zhao L."/>
            <person name="Wei J.T."/>
            <person name="Ye R.Z."/>
            <person name="Que T.C."/>
            <person name="Du C.H."/>
            <person name="Zhou Y.H."/>
            <person name="Cheng J.X."/>
            <person name="Dai P.F."/>
            <person name="Guo W.B."/>
            <person name="Han X.H."/>
            <person name="Huang E.J."/>
            <person name="Li L.F."/>
            <person name="Wei W."/>
            <person name="Gao Y.C."/>
            <person name="Liu J.Z."/>
            <person name="Shao H.Z."/>
            <person name="Wang X."/>
            <person name="Wang C.C."/>
            <person name="Yang T.C."/>
            <person name="Huo Q.B."/>
            <person name="Li W."/>
            <person name="Chen H.Y."/>
            <person name="Chen S.E."/>
            <person name="Zhou L.G."/>
            <person name="Ni X.B."/>
            <person name="Tian J.H."/>
            <person name="Sheng Y."/>
            <person name="Liu T."/>
            <person name="Pan Y.S."/>
            <person name="Xia L.Y."/>
            <person name="Li J."/>
            <person name="Zhao F."/>
            <person name="Cao W.C."/>
        </authorList>
    </citation>
    <scope>NUCLEOTIDE SEQUENCE [LARGE SCALE GENOMIC DNA]</scope>
    <source>
        <strain evidence="5">HaeL-2018</strain>
    </source>
</reference>
<feature type="short sequence motif" description="Histidine triad motif" evidence="2 3">
    <location>
        <begin position="110"/>
        <end position="114"/>
    </location>
</feature>
<feature type="domain" description="HIT" evidence="4">
    <location>
        <begin position="18"/>
        <end position="126"/>
    </location>
</feature>
<dbReference type="FunFam" id="3.30.428.10:FF:000005">
    <property type="entry name" value="Histidine triad nucleotide-binding protein 1"/>
    <property type="match status" value="1"/>
</dbReference>
<dbReference type="GO" id="GO:0003824">
    <property type="term" value="F:catalytic activity"/>
    <property type="evidence" value="ECO:0007669"/>
    <property type="project" value="InterPro"/>
</dbReference>
<dbReference type="SUPFAM" id="SSF54197">
    <property type="entry name" value="HIT-like"/>
    <property type="match status" value="1"/>
</dbReference>
<proteinExistence type="predicted"/>
<sequence>MASEVQKAQLASETGDTLFGKIIRGEIPTKFIYEDDECVAFHDINPQAPVHFLVLPKKPIPQLSKATEADKAVLGHVMYVAQQVAKEQGLKKGFRTVINDGPEGCQSVYHLHVHVLGGRQLNWPPG</sequence>
<dbReference type="PROSITE" id="PS00892">
    <property type="entry name" value="HIT_1"/>
    <property type="match status" value="1"/>
</dbReference>
<dbReference type="OrthoDB" id="672793at2759"/>
<name>A0A9J6G0Y4_HAELO</name>
<dbReference type="VEuPathDB" id="VectorBase:HLOH_058026"/>
<dbReference type="CDD" id="cd01276">
    <property type="entry name" value="PKCI_related"/>
    <property type="match status" value="1"/>
</dbReference>
<dbReference type="InterPro" id="IPR036265">
    <property type="entry name" value="HIT-like_sf"/>
</dbReference>
<dbReference type="AlphaFoldDB" id="A0A9J6G0Y4"/>
<evidence type="ECO:0000256" key="2">
    <source>
        <dbReference type="PIRSR" id="PIRSR601310-3"/>
    </source>
</evidence>
<gene>
    <name evidence="5" type="ORF">HPB48_007089</name>
</gene>
<organism evidence="5 6">
    <name type="scientific">Haemaphysalis longicornis</name>
    <name type="common">Bush tick</name>
    <dbReference type="NCBI Taxonomy" id="44386"/>
    <lineage>
        <taxon>Eukaryota</taxon>
        <taxon>Metazoa</taxon>
        <taxon>Ecdysozoa</taxon>
        <taxon>Arthropoda</taxon>
        <taxon>Chelicerata</taxon>
        <taxon>Arachnida</taxon>
        <taxon>Acari</taxon>
        <taxon>Parasitiformes</taxon>
        <taxon>Ixodida</taxon>
        <taxon>Ixodoidea</taxon>
        <taxon>Ixodidae</taxon>
        <taxon>Haemaphysalinae</taxon>
        <taxon>Haemaphysalis</taxon>
    </lineage>
</organism>
<evidence type="ECO:0000259" key="4">
    <source>
        <dbReference type="PROSITE" id="PS51084"/>
    </source>
</evidence>
<evidence type="ECO:0000256" key="3">
    <source>
        <dbReference type="PROSITE-ProRule" id="PRU00464"/>
    </source>
</evidence>
<feature type="active site" description="Tele-AMP-histidine intermediate" evidence="1">
    <location>
        <position position="112"/>
    </location>
</feature>
<dbReference type="PROSITE" id="PS51084">
    <property type="entry name" value="HIT_2"/>
    <property type="match status" value="1"/>
</dbReference>
<dbReference type="EMBL" id="JABSTR010000004">
    <property type="protein sequence ID" value="KAH9368917.1"/>
    <property type="molecule type" value="Genomic_DNA"/>
</dbReference>
<dbReference type="PANTHER" id="PTHR23089">
    <property type="entry name" value="HISTIDINE TRIAD HIT PROTEIN"/>
    <property type="match status" value="1"/>
</dbReference>
<dbReference type="InterPro" id="IPR001310">
    <property type="entry name" value="Histidine_triad_HIT"/>
</dbReference>
<comment type="caution">
    <text evidence="5">The sequence shown here is derived from an EMBL/GenBank/DDBJ whole genome shotgun (WGS) entry which is preliminary data.</text>
</comment>
<keyword evidence="6" id="KW-1185">Reference proteome</keyword>
<evidence type="ECO:0000313" key="5">
    <source>
        <dbReference type="EMBL" id="KAH9368917.1"/>
    </source>
</evidence>
<dbReference type="InterPro" id="IPR019808">
    <property type="entry name" value="Histidine_triad_CS"/>
</dbReference>
<dbReference type="PRINTS" id="PR00332">
    <property type="entry name" value="HISTRIAD"/>
</dbReference>
<dbReference type="Proteomes" id="UP000821853">
    <property type="component" value="Chromosome 2"/>
</dbReference>
<evidence type="ECO:0000256" key="1">
    <source>
        <dbReference type="PIRSR" id="PIRSR601310-1"/>
    </source>
</evidence>
<dbReference type="Pfam" id="PF01230">
    <property type="entry name" value="HIT"/>
    <property type="match status" value="1"/>
</dbReference>